<dbReference type="PANTHER" id="PTHR40940:SF1">
    <property type="entry name" value="PROTEIN BATD"/>
    <property type="match status" value="1"/>
</dbReference>
<feature type="chain" id="PRO_5002653145" description="DUF7939 domain-containing protein" evidence="2">
    <location>
        <begin position="37"/>
        <end position="451"/>
    </location>
</feature>
<keyword evidence="1" id="KW-0472">Membrane</keyword>
<keyword evidence="1" id="KW-0812">Transmembrane</keyword>
<reference evidence="4 5" key="1">
    <citation type="submission" date="2007-03" db="EMBL/GenBank/DDBJ databases">
        <authorList>
            <person name="Stal L."/>
            <person name="Ferriera S."/>
            <person name="Johnson J."/>
            <person name="Kravitz S."/>
            <person name="Beeson K."/>
            <person name="Sutton G."/>
            <person name="Rogers Y.-H."/>
            <person name="Friedman R."/>
            <person name="Frazier M."/>
            <person name="Venter J.C."/>
        </authorList>
    </citation>
    <scope>NUCLEOTIDE SEQUENCE [LARGE SCALE GENOMIC DNA]</scope>
    <source>
        <strain evidence="4 5">CCY0110</strain>
    </source>
</reference>
<keyword evidence="2" id="KW-0732">Signal</keyword>
<evidence type="ECO:0000259" key="3">
    <source>
        <dbReference type="Pfam" id="PF25607"/>
    </source>
</evidence>
<dbReference type="RefSeq" id="WP_008274522.1">
    <property type="nucleotide sequence ID" value="NZ_AAXW01000007.1"/>
</dbReference>
<dbReference type="InterPro" id="IPR057699">
    <property type="entry name" value="DUF7939"/>
</dbReference>
<dbReference type="EMBL" id="AAXW01000007">
    <property type="protein sequence ID" value="EAZ92309.1"/>
    <property type="molecule type" value="Genomic_DNA"/>
</dbReference>
<evidence type="ECO:0000256" key="1">
    <source>
        <dbReference type="SAM" id="Phobius"/>
    </source>
</evidence>
<feature type="transmembrane region" description="Helical" evidence="1">
    <location>
        <begin position="295"/>
        <end position="316"/>
    </location>
</feature>
<protein>
    <recommendedName>
        <fullName evidence="3">DUF7939 domain-containing protein</fullName>
    </recommendedName>
</protein>
<feature type="signal peptide" evidence="2">
    <location>
        <begin position="1"/>
        <end position="36"/>
    </location>
</feature>
<proteinExistence type="predicted"/>
<accession>A3IME0</accession>
<dbReference type="OrthoDB" id="7699970at2"/>
<evidence type="ECO:0000256" key="2">
    <source>
        <dbReference type="SAM" id="SignalP"/>
    </source>
</evidence>
<evidence type="ECO:0000313" key="5">
    <source>
        <dbReference type="Proteomes" id="UP000003781"/>
    </source>
</evidence>
<dbReference type="Pfam" id="PF25607">
    <property type="entry name" value="DUF7939"/>
    <property type="match status" value="1"/>
</dbReference>
<dbReference type="Proteomes" id="UP000003781">
    <property type="component" value="Unassembled WGS sequence"/>
</dbReference>
<dbReference type="InterPro" id="IPR025738">
    <property type="entry name" value="BatD"/>
</dbReference>
<dbReference type="AlphaFoldDB" id="A3IME0"/>
<organism evidence="4 5">
    <name type="scientific">Crocosphaera chwakensis CCY0110</name>
    <dbReference type="NCBI Taxonomy" id="391612"/>
    <lineage>
        <taxon>Bacteria</taxon>
        <taxon>Bacillati</taxon>
        <taxon>Cyanobacteriota</taxon>
        <taxon>Cyanophyceae</taxon>
        <taxon>Oscillatoriophycideae</taxon>
        <taxon>Chroococcales</taxon>
        <taxon>Aphanothecaceae</taxon>
        <taxon>Crocosphaera</taxon>
        <taxon>Crocosphaera chwakensis</taxon>
    </lineage>
</organism>
<sequence length="451" mass="50977">MKQIIEKRWLSRLKKALILLLISFICSGILTSNALADDHPDVFLRTSLEPKNPIVGQQVTVNVDVFVNSWFAKAPQFSDIQIDDTIAFLPPNATLNLTKRIKNQTYAGQRHSYFLFPQLPGRYYLPTISVKIIPGGGTGEAITLSTQETSFMAQLPSKLASESSDPIIATSNLEVKTEVNINGNSELKSLQVGDTIERIVTIAAVDTLATFLPSINPGDTSGLAAYPDPPLLTNRFERGQLTAIRSDRISYIASEPGRYQLPSLSIIWWNTQTQSLEKTDISKVKIRVKTPLKQLFIQGLIGLTGVIFLLGIFFYYRQKLQLFYQNYQQKRSEDEPVIFQRLRQATLNNNAQKTWRELLKWLNSTTKDSKTLTVNDFLSQVKDPSLTQEIKQLEALLFGKNSNKDSNLNWSGAKLEKSIHRVRKHWLHLASKTSQMYSIDLDILPPLNPHF</sequence>
<keyword evidence="5" id="KW-1185">Reference proteome</keyword>
<comment type="caution">
    <text evidence="4">The sequence shown here is derived from an EMBL/GenBank/DDBJ whole genome shotgun (WGS) entry which is preliminary data.</text>
</comment>
<dbReference type="PANTHER" id="PTHR40940">
    <property type="entry name" value="PROTEIN BATD-RELATED"/>
    <property type="match status" value="1"/>
</dbReference>
<feature type="domain" description="DUF7939" evidence="3">
    <location>
        <begin position="338"/>
        <end position="425"/>
    </location>
</feature>
<dbReference type="eggNOG" id="ENOG502Z8JG">
    <property type="taxonomic scope" value="Bacteria"/>
</dbReference>
<keyword evidence="1" id="KW-1133">Transmembrane helix</keyword>
<gene>
    <name evidence="4" type="ORF">CY0110_28159</name>
</gene>
<name>A3IME0_9CHRO</name>
<evidence type="ECO:0000313" key="4">
    <source>
        <dbReference type="EMBL" id="EAZ92309.1"/>
    </source>
</evidence>